<dbReference type="GO" id="GO:0008270">
    <property type="term" value="F:zinc ion binding"/>
    <property type="evidence" value="ECO:0007669"/>
    <property type="project" value="UniProtKB-KW"/>
</dbReference>
<dbReference type="InterPro" id="IPR011011">
    <property type="entry name" value="Znf_FYVE_PHD"/>
</dbReference>
<feature type="compositionally biased region" description="Polar residues" evidence="5">
    <location>
        <begin position="552"/>
        <end position="561"/>
    </location>
</feature>
<dbReference type="InterPro" id="IPR019343">
    <property type="entry name" value="PPP1R21_N"/>
</dbReference>
<reference evidence="8" key="1">
    <citation type="submission" date="2022-11" db="UniProtKB">
        <authorList>
            <consortium name="WormBaseParasite"/>
        </authorList>
    </citation>
    <scope>IDENTIFICATION</scope>
</reference>
<dbReference type="AlphaFoldDB" id="A0A914HJN6"/>
<keyword evidence="7" id="KW-1185">Reference proteome</keyword>
<feature type="compositionally biased region" description="Basic and acidic residues" evidence="5">
    <location>
        <begin position="400"/>
        <end position="412"/>
    </location>
</feature>
<dbReference type="InterPro" id="IPR019787">
    <property type="entry name" value="Znf_PHD-finger"/>
</dbReference>
<evidence type="ECO:0000259" key="6">
    <source>
        <dbReference type="PROSITE" id="PS50016"/>
    </source>
</evidence>
<keyword evidence="3" id="KW-0862">Zinc</keyword>
<organism evidence="7 8">
    <name type="scientific">Globodera rostochiensis</name>
    <name type="common">Golden nematode worm</name>
    <name type="synonym">Heterodera rostochiensis</name>
    <dbReference type="NCBI Taxonomy" id="31243"/>
    <lineage>
        <taxon>Eukaryota</taxon>
        <taxon>Metazoa</taxon>
        <taxon>Ecdysozoa</taxon>
        <taxon>Nematoda</taxon>
        <taxon>Chromadorea</taxon>
        <taxon>Rhabditida</taxon>
        <taxon>Tylenchina</taxon>
        <taxon>Tylenchomorpha</taxon>
        <taxon>Tylenchoidea</taxon>
        <taxon>Heteroderidae</taxon>
        <taxon>Heteroderinae</taxon>
        <taxon>Globodera</taxon>
    </lineage>
</organism>
<evidence type="ECO:0000256" key="3">
    <source>
        <dbReference type="ARBA" id="ARBA00022833"/>
    </source>
</evidence>
<evidence type="ECO:0000313" key="8">
    <source>
        <dbReference type="WBParaSite" id="Gr19_v10_g17240.t1"/>
    </source>
</evidence>
<feature type="region of interest" description="Disordered" evidence="5">
    <location>
        <begin position="524"/>
        <end position="561"/>
    </location>
</feature>
<evidence type="ECO:0000256" key="4">
    <source>
        <dbReference type="PROSITE-ProRule" id="PRU00146"/>
    </source>
</evidence>
<dbReference type="WBParaSite" id="Gr19_v10_g17240.t1">
    <property type="protein sequence ID" value="Gr19_v10_g17240.t1"/>
    <property type="gene ID" value="Gr19_v10_g17240"/>
</dbReference>
<dbReference type="GO" id="GO:0016020">
    <property type="term" value="C:membrane"/>
    <property type="evidence" value="ECO:0007669"/>
    <property type="project" value="TreeGrafter"/>
</dbReference>
<feature type="region of interest" description="Disordered" evidence="5">
    <location>
        <begin position="377"/>
        <end position="419"/>
    </location>
</feature>
<feature type="compositionally biased region" description="Basic and acidic residues" evidence="5">
    <location>
        <begin position="530"/>
        <end position="549"/>
    </location>
</feature>
<dbReference type="InterPro" id="IPR040024">
    <property type="entry name" value="PPP1R21"/>
</dbReference>
<evidence type="ECO:0000256" key="2">
    <source>
        <dbReference type="ARBA" id="ARBA00022771"/>
    </source>
</evidence>
<feature type="region of interest" description="Disordered" evidence="5">
    <location>
        <begin position="328"/>
        <end position="355"/>
    </location>
</feature>
<dbReference type="Gene3D" id="3.30.40.10">
    <property type="entry name" value="Zinc/RING finger domain, C3HC4 (zinc finger)"/>
    <property type="match status" value="1"/>
</dbReference>
<dbReference type="CDD" id="cd15529">
    <property type="entry name" value="PHD2_PHF10"/>
    <property type="match status" value="1"/>
</dbReference>
<name>A0A914HJN6_GLORO</name>
<dbReference type="PROSITE" id="PS01359">
    <property type="entry name" value="ZF_PHD_1"/>
    <property type="match status" value="1"/>
</dbReference>
<feature type="compositionally biased region" description="Polar residues" evidence="5">
    <location>
        <begin position="334"/>
        <end position="355"/>
    </location>
</feature>
<dbReference type="PROSITE" id="PS50016">
    <property type="entry name" value="ZF_PHD_2"/>
    <property type="match status" value="1"/>
</dbReference>
<dbReference type="InterPro" id="IPR019786">
    <property type="entry name" value="Zinc_finger_PHD-type_CS"/>
</dbReference>
<sequence length="561" mass="63255">MHSSCIDMPLNMVEVIRKYEWLCIECKRCSVCEQPDQEAAMMCCDACDRGYHTFCIGLEMPPNGTWHCPECKAMDEQLRKRYLSVLTVKESKPGEWRQGMPYLDLKSSTREAFVERNFEKPQKRKRGRPINGMEKSEEIREFVLLSVYFQLCPMSSISSGVDLTVKYQRLAVEFVKVRNQVSVLKTALLAEQSKSADLGKELALKETGLFRLENERDSLLFRNDQLLKRVESLQEGMDAQQATFGMAKGKKKHKEANLRLVAESSRMHQQALSGATASDPLSVLEGELERKIAENGELHSKLFDVERRFDDTVTAYIRRIDDLEKENEALKDANSPSSIAKQNFDSNGQSPLTETNDLAADGLLCSSHNLMAVSVVPQSPGDRTIGGKPSDSGLSSSFGDRTEPESFEHNDNSGDTPLSEKYSVERMSALGKSLHHATGRATYYKQECEELLRKAISDQTHIGTLESHNSELATKCRLLNDSLETTQINYEARFRELHEHLVEQQQSKITAQTDRTLLFNCGEAANHQQKSGERSVENGERAKKNEKAPRSNWFSSSTSSK</sequence>
<accession>A0A914HJN6</accession>
<dbReference type="PANTHER" id="PTHR21448:SF0">
    <property type="entry name" value="PROTEIN PHOSPHATASE 1 REGULATORY SUBUNIT 21"/>
    <property type="match status" value="1"/>
</dbReference>
<dbReference type="Pfam" id="PF00628">
    <property type="entry name" value="PHD"/>
    <property type="match status" value="1"/>
</dbReference>
<evidence type="ECO:0000256" key="1">
    <source>
        <dbReference type="ARBA" id="ARBA00022723"/>
    </source>
</evidence>
<dbReference type="PANTHER" id="PTHR21448">
    <property type="entry name" value="SMOOTH MUSCLE MYOSIN HEAVY CHAIN-RELATED"/>
    <property type="match status" value="1"/>
</dbReference>
<keyword evidence="1" id="KW-0479">Metal-binding</keyword>
<feature type="domain" description="PHD-type" evidence="6">
    <location>
        <begin position="26"/>
        <end position="74"/>
    </location>
</feature>
<dbReference type="Pfam" id="PF10205">
    <property type="entry name" value="KLRAQ"/>
    <property type="match status" value="1"/>
</dbReference>
<dbReference type="GO" id="GO:0005769">
    <property type="term" value="C:early endosome"/>
    <property type="evidence" value="ECO:0007669"/>
    <property type="project" value="TreeGrafter"/>
</dbReference>
<keyword evidence="2 4" id="KW-0863">Zinc-finger</keyword>
<dbReference type="SMART" id="SM01254">
    <property type="entry name" value="KLRAQ"/>
    <property type="match status" value="1"/>
</dbReference>
<dbReference type="InterPro" id="IPR013083">
    <property type="entry name" value="Znf_RING/FYVE/PHD"/>
</dbReference>
<evidence type="ECO:0000313" key="7">
    <source>
        <dbReference type="Proteomes" id="UP000887572"/>
    </source>
</evidence>
<dbReference type="SMART" id="SM00249">
    <property type="entry name" value="PHD"/>
    <property type="match status" value="1"/>
</dbReference>
<dbReference type="InterPro" id="IPR001965">
    <property type="entry name" value="Znf_PHD"/>
</dbReference>
<dbReference type="SUPFAM" id="SSF57903">
    <property type="entry name" value="FYVE/PHD zinc finger"/>
    <property type="match status" value="1"/>
</dbReference>
<evidence type="ECO:0000256" key="5">
    <source>
        <dbReference type="SAM" id="MobiDB-lite"/>
    </source>
</evidence>
<protein>
    <submittedName>
        <fullName evidence="8">PHD-type domain-containing protein</fullName>
    </submittedName>
</protein>
<dbReference type="Proteomes" id="UP000887572">
    <property type="component" value="Unplaced"/>
</dbReference>
<proteinExistence type="predicted"/>